<proteinExistence type="predicted"/>
<sequence length="126" mass="14462">MIEDRILNFVLIYTAQTLIHTIEKNCTTCTPVDTWIALSWLARRWKEQMTGNEREMGYRTGLLIETGAGGRMKKERREEEAWEGLTGFDKSVGNNGPGPVSEKPWPTTFDIDIVIYAKVLHIVEFE</sequence>
<dbReference type="Proteomes" id="UP000053105">
    <property type="component" value="Unassembled WGS sequence"/>
</dbReference>
<organism evidence="1 2">
    <name type="scientific">Melipona quadrifasciata</name>
    <dbReference type="NCBI Taxonomy" id="166423"/>
    <lineage>
        <taxon>Eukaryota</taxon>
        <taxon>Metazoa</taxon>
        <taxon>Ecdysozoa</taxon>
        <taxon>Arthropoda</taxon>
        <taxon>Hexapoda</taxon>
        <taxon>Insecta</taxon>
        <taxon>Pterygota</taxon>
        <taxon>Neoptera</taxon>
        <taxon>Endopterygota</taxon>
        <taxon>Hymenoptera</taxon>
        <taxon>Apocrita</taxon>
        <taxon>Aculeata</taxon>
        <taxon>Apoidea</taxon>
        <taxon>Anthophila</taxon>
        <taxon>Apidae</taxon>
        <taxon>Melipona</taxon>
    </lineage>
</organism>
<evidence type="ECO:0000313" key="2">
    <source>
        <dbReference type="Proteomes" id="UP000053105"/>
    </source>
</evidence>
<reference evidence="1 2" key="1">
    <citation type="submission" date="2015-07" db="EMBL/GenBank/DDBJ databases">
        <title>The genome of Melipona quadrifasciata.</title>
        <authorList>
            <person name="Pan H."/>
            <person name="Kapheim K."/>
        </authorList>
    </citation>
    <scope>NUCLEOTIDE SEQUENCE [LARGE SCALE GENOMIC DNA]</scope>
    <source>
        <strain evidence="1">0111107301</strain>
        <tissue evidence="1">Whole body</tissue>
    </source>
</reference>
<gene>
    <name evidence="1" type="ORF">WN51_09282</name>
</gene>
<accession>A0A0M9A5G0</accession>
<dbReference type="EMBL" id="KQ435729">
    <property type="protein sequence ID" value="KOX77617.1"/>
    <property type="molecule type" value="Genomic_DNA"/>
</dbReference>
<name>A0A0M9A5G0_9HYME</name>
<protein>
    <submittedName>
        <fullName evidence="1">Uncharacterized protein</fullName>
    </submittedName>
</protein>
<dbReference type="AlphaFoldDB" id="A0A0M9A5G0"/>
<evidence type="ECO:0000313" key="1">
    <source>
        <dbReference type="EMBL" id="KOX77617.1"/>
    </source>
</evidence>
<keyword evidence="2" id="KW-1185">Reference proteome</keyword>